<proteinExistence type="inferred from homology"/>
<dbReference type="InterPro" id="IPR012678">
    <property type="entry name" value="Ribosomal_uL23/eL15/eS24_sf"/>
</dbReference>
<dbReference type="Pfam" id="PF00276">
    <property type="entry name" value="Ribosomal_L23"/>
    <property type="match status" value="1"/>
</dbReference>
<dbReference type="Proteomes" id="UP000053831">
    <property type="component" value="Unassembled WGS sequence"/>
</dbReference>
<comment type="caution">
    <text evidence="6">The sequence shown here is derived from an EMBL/GenBank/DDBJ whole genome shotgun (WGS) entry which is preliminary data.</text>
</comment>
<evidence type="ECO:0000256" key="4">
    <source>
        <dbReference type="ARBA" id="ARBA00039977"/>
    </source>
</evidence>
<evidence type="ECO:0000256" key="1">
    <source>
        <dbReference type="ARBA" id="ARBA00006700"/>
    </source>
</evidence>
<dbReference type="GO" id="GO:0005762">
    <property type="term" value="C:mitochondrial large ribosomal subunit"/>
    <property type="evidence" value="ECO:0007669"/>
    <property type="project" value="TreeGrafter"/>
</dbReference>
<feature type="compositionally biased region" description="Low complexity" evidence="5">
    <location>
        <begin position="199"/>
        <end position="211"/>
    </location>
</feature>
<dbReference type="AlphaFoldDB" id="A0A0M8N9L6"/>
<dbReference type="EMBL" id="LGSR01000002">
    <property type="protein sequence ID" value="KOS22851.1"/>
    <property type="molecule type" value="Genomic_DNA"/>
</dbReference>
<protein>
    <recommendedName>
        <fullName evidence="4">Large ribosomal subunit protein uL23m</fullName>
    </recommendedName>
</protein>
<dbReference type="SUPFAM" id="SSF54189">
    <property type="entry name" value="Ribosomal proteins S24e, L23 and L15e"/>
    <property type="match status" value="1"/>
</dbReference>
<keyword evidence="3" id="KW-0687">Ribonucleoprotein</keyword>
<dbReference type="Gene3D" id="3.30.70.330">
    <property type="match status" value="1"/>
</dbReference>
<evidence type="ECO:0000313" key="7">
    <source>
        <dbReference type="Proteomes" id="UP000053831"/>
    </source>
</evidence>
<dbReference type="InterPro" id="IPR012677">
    <property type="entry name" value="Nucleotide-bd_a/b_plait_sf"/>
</dbReference>
<dbReference type="GO" id="GO:0032543">
    <property type="term" value="P:mitochondrial translation"/>
    <property type="evidence" value="ECO:0007669"/>
    <property type="project" value="TreeGrafter"/>
</dbReference>
<keyword evidence="2 6" id="KW-0689">Ribosomal protein</keyword>
<evidence type="ECO:0000313" key="6">
    <source>
        <dbReference type="EMBL" id="KOS22851.1"/>
    </source>
</evidence>
<sequence>MAAVAKTAARQLPGFKLGQKQVFLPNHVITFLRKEHLPPNEACFQVPLRFTKFDLRDYLWNLYGVEVTKVRSYVKQQPLMQRNDHSRSWYRPQPLKVMTVELAQPFQWPEVPEDLAPWSKELWDMRKESQEEQNEQQVQMQKGQIPLISRLAQSKQRKELASLAGQMLRGEVEWTNNVVLDPKWDKILEKKAKAKAEGEAAAGPTAPKEST</sequence>
<feature type="region of interest" description="Disordered" evidence="5">
    <location>
        <begin position="192"/>
        <end position="211"/>
    </location>
</feature>
<comment type="similarity">
    <text evidence="1">Belongs to the universal ribosomal protein uL23 family.</text>
</comment>
<dbReference type="PANTHER" id="PTHR12059:SF5">
    <property type="entry name" value="LARGE RIBOSOMAL SUBUNIT PROTEIN UL23M"/>
    <property type="match status" value="1"/>
</dbReference>
<dbReference type="InterPro" id="IPR013025">
    <property type="entry name" value="Ribosomal_uL23-like"/>
</dbReference>
<dbReference type="PANTHER" id="PTHR12059">
    <property type="entry name" value="RIBOSOMAL PROTEIN L23-RELATED"/>
    <property type="match status" value="1"/>
</dbReference>
<evidence type="ECO:0000256" key="3">
    <source>
        <dbReference type="ARBA" id="ARBA00023274"/>
    </source>
</evidence>
<dbReference type="OrthoDB" id="275582at2759"/>
<dbReference type="GO" id="GO:0003735">
    <property type="term" value="F:structural constituent of ribosome"/>
    <property type="evidence" value="ECO:0007669"/>
    <property type="project" value="InterPro"/>
</dbReference>
<evidence type="ECO:0000256" key="5">
    <source>
        <dbReference type="SAM" id="MobiDB-lite"/>
    </source>
</evidence>
<organism evidence="6 7">
    <name type="scientific">Escovopsis weberi</name>
    <dbReference type="NCBI Taxonomy" id="150374"/>
    <lineage>
        <taxon>Eukaryota</taxon>
        <taxon>Fungi</taxon>
        <taxon>Dikarya</taxon>
        <taxon>Ascomycota</taxon>
        <taxon>Pezizomycotina</taxon>
        <taxon>Sordariomycetes</taxon>
        <taxon>Hypocreomycetidae</taxon>
        <taxon>Hypocreales</taxon>
        <taxon>Hypocreaceae</taxon>
        <taxon>Escovopsis</taxon>
    </lineage>
</organism>
<reference evidence="6 7" key="1">
    <citation type="submission" date="2015-07" db="EMBL/GenBank/DDBJ databases">
        <title>The genome of the fungus Escovopsis weberi, a specialized disease agent of ant agriculture.</title>
        <authorList>
            <person name="de Man T.J."/>
            <person name="Stajich J.E."/>
            <person name="Kubicek C.P."/>
            <person name="Chenthamara K."/>
            <person name="Atanasova L."/>
            <person name="Druzhinina I.S."/>
            <person name="Birnbaum S."/>
            <person name="Barribeau S.M."/>
            <person name="Teiling C."/>
            <person name="Suen G."/>
            <person name="Currie C."/>
            <person name="Gerardo N.M."/>
        </authorList>
    </citation>
    <scope>NUCLEOTIDE SEQUENCE [LARGE SCALE GENOMIC DNA]</scope>
</reference>
<name>A0A0M8N9L6_ESCWE</name>
<evidence type="ECO:0000256" key="2">
    <source>
        <dbReference type="ARBA" id="ARBA00022980"/>
    </source>
</evidence>
<accession>A0A0M8N9L6</accession>
<gene>
    <name evidence="6" type="ORF">ESCO_003879</name>
</gene>
<dbReference type="STRING" id="150374.A0A0M8N9L6"/>
<keyword evidence="7" id="KW-1185">Reference proteome</keyword>